<dbReference type="RefSeq" id="WP_101307794.1">
    <property type="nucleotide sequence ID" value="NZ_MVDE01000001.1"/>
</dbReference>
<feature type="region of interest" description="Disordered" evidence="1">
    <location>
        <begin position="11"/>
        <end position="31"/>
    </location>
</feature>
<proteinExistence type="predicted"/>
<dbReference type="AlphaFoldDB" id="A0A2N3IGC7"/>
<organism evidence="2 3">
    <name type="scientific">Labilibaculum manganireducens</name>
    <dbReference type="NCBI Taxonomy" id="1940525"/>
    <lineage>
        <taxon>Bacteria</taxon>
        <taxon>Pseudomonadati</taxon>
        <taxon>Bacteroidota</taxon>
        <taxon>Bacteroidia</taxon>
        <taxon>Marinilabiliales</taxon>
        <taxon>Marinifilaceae</taxon>
        <taxon>Labilibaculum</taxon>
    </lineage>
</organism>
<evidence type="ECO:0008006" key="4">
    <source>
        <dbReference type="Google" id="ProtNLM"/>
    </source>
</evidence>
<sequence length="386" mass="44086">MGILDRFLNKSSDSKQTTTVKKGKRMSAEVNKPQPDRVVMQMSTLRQALEEAEDKSNPSWEKLHLIYKNAVKDAQVITQNATAVNELQASHFVVEVDGIENEELTDLFKKPWFADFIKIYYDAELWGYTVCEFGQQDVNGEFLGCKVFPRTNIYPFNRNIIIESTDTSGIPIGDKPEALFLFEIGETDDLGLLESISREVIFKAFARGDWAEHSEKWGMPRVIYKTDTDDETELDKKERAAANFARNGYMIADIDDEIETLEDSSAGSGHLIYKDNVELCNKEIAKLINGQTGTSDEQAYVGSAEVHERILDQYTASRLRRLTNLINFRLHNFLRYHGYQIHDNAKIRFPELDPKTAKENSQAIVNDPDEEDAKKKSPVNRLPWSE</sequence>
<feature type="compositionally biased region" description="Polar residues" evidence="1">
    <location>
        <begin position="11"/>
        <end position="20"/>
    </location>
</feature>
<gene>
    <name evidence="2" type="ORF">BZG01_00150</name>
</gene>
<feature type="region of interest" description="Disordered" evidence="1">
    <location>
        <begin position="352"/>
        <end position="386"/>
    </location>
</feature>
<dbReference type="Proteomes" id="UP000233618">
    <property type="component" value="Unassembled WGS sequence"/>
</dbReference>
<accession>A0A2N3IGC7</accession>
<evidence type="ECO:0000313" key="2">
    <source>
        <dbReference type="EMBL" id="PKQ69384.1"/>
    </source>
</evidence>
<dbReference type="Pfam" id="PF06074">
    <property type="entry name" value="Portal_Mu"/>
    <property type="match status" value="1"/>
</dbReference>
<comment type="caution">
    <text evidence="2">The sequence shown here is derived from an EMBL/GenBank/DDBJ whole genome shotgun (WGS) entry which is preliminary data.</text>
</comment>
<dbReference type="EMBL" id="MVDE01000001">
    <property type="protein sequence ID" value="PKQ69384.1"/>
    <property type="molecule type" value="Genomic_DNA"/>
</dbReference>
<evidence type="ECO:0000256" key="1">
    <source>
        <dbReference type="SAM" id="MobiDB-lite"/>
    </source>
</evidence>
<dbReference type="InterPro" id="IPR009279">
    <property type="entry name" value="Portal_Mu"/>
</dbReference>
<reference evidence="2 3" key="1">
    <citation type="journal article" date="2017" name="Front. Microbiol.">
        <title>Labilibaculum manganireducens gen. nov., sp. nov. and Labilibaculum filiforme sp. nov., Novel Bacteroidetes Isolated from Subsurface Sediments of the Baltic Sea.</title>
        <authorList>
            <person name="Vandieken V."/>
            <person name="Marshall I.P."/>
            <person name="Niemann H."/>
            <person name="Engelen B."/>
            <person name="Cypionka H."/>
        </authorList>
    </citation>
    <scope>NUCLEOTIDE SEQUENCE [LARGE SCALE GENOMIC DNA]</scope>
    <source>
        <strain evidence="2 3">59.10-2M</strain>
    </source>
</reference>
<protein>
    <recommendedName>
        <fullName evidence="4">DUF935 family protein</fullName>
    </recommendedName>
</protein>
<keyword evidence="3" id="KW-1185">Reference proteome</keyword>
<name>A0A2N3IGC7_9BACT</name>
<evidence type="ECO:0000313" key="3">
    <source>
        <dbReference type="Proteomes" id="UP000233618"/>
    </source>
</evidence>